<proteinExistence type="inferred from homology"/>
<dbReference type="RefSeq" id="WP_072736973.1">
    <property type="nucleotide sequence ID" value="NZ_CP048813.1"/>
</dbReference>
<keyword evidence="5" id="KW-1185">Reference proteome</keyword>
<dbReference type="AlphaFoldDB" id="A0A1G8MBH3"/>
<dbReference type="PANTHER" id="PTHR30466">
    <property type="entry name" value="FLAVIN REDUCTASE"/>
    <property type="match status" value="1"/>
</dbReference>
<evidence type="ECO:0000256" key="2">
    <source>
        <dbReference type="ARBA" id="ARBA00023002"/>
    </source>
</evidence>
<accession>A0A1G8MBH3</accession>
<sequence length="166" mass="17567">MSAVARPALDARALRDAFGHFPSGVVAVGAEQDGVRVAMAASSFVSVSLEPPLVAFCVQNTSTTWPRLAEHPRIGISVLGESHDRAARTLASKTGDRFAGLTTTSGRGGALFVDGAPVWLNTTITQQIPAGDHAIVLLGVEELYVRDDVDPVVFHRSVFRRLHPGG</sequence>
<dbReference type="InterPro" id="IPR002563">
    <property type="entry name" value="Flavin_Rdtase-like_dom"/>
</dbReference>
<dbReference type="InterPro" id="IPR012349">
    <property type="entry name" value="Split_barrel_FMN-bd"/>
</dbReference>
<dbReference type="OrthoDB" id="9792858at2"/>
<dbReference type="GO" id="GO:0042602">
    <property type="term" value="F:riboflavin reductase (NADPH) activity"/>
    <property type="evidence" value="ECO:0007669"/>
    <property type="project" value="TreeGrafter"/>
</dbReference>
<dbReference type="GO" id="GO:0010181">
    <property type="term" value="F:FMN binding"/>
    <property type="evidence" value="ECO:0007669"/>
    <property type="project" value="InterPro"/>
</dbReference>
<protein>
    <submittedName>
        <fullName evidence="4">NADH-FMN oxidoreductase RutF, flavin reductase (DIM6/NTAB) family</fullName>
    </submittedName>
</protein>
<reference evidence="4 5" key="1">
    <citation type="submission" date="2016-10" db="EMBL/GenBank/DDBJ databases">
        <authorList>
            <person name="de Groot N.N."/>
        </authorList>
    </citation>
    <scope>NUCLEOTIDE SEQUENCE [LARGE SCALE GENOMIC DNA]</scope>
    <source>
        <strain evidence="4 5">DSM 44892</strain>
    </source>
</reference>
<keyword evidence="2" id="KW-0560">Oxidoreductase</keyword>
<gene>
    <name evidence="4" type="ORF">SAMN05444695_109167</name>
</gene>
<evidence type="ECO:0000313" key="4">
    <source>
        <dbReference type="EMBL" id="SDI65294.1"/>
    </source>
</evidence>
<dbReference type="EMBL" id="FNDN01000009">
    <property type="protein sequence ID" value="SDI65294.1"/>
    <property type="molecule type" value="Genomic_DNA"/>
</dbReference>
<name>A0A1G8MBH3_9NOCA</name>
<organism evidence="4 5">
    <name type="scientific">Rhodococcus triatomae</name>
    <dbReference type="NCBI Taxonomy" id="300028"/>
    <lineage>
        <taxon>Bacteria</taxon>
        <taxon>Bacillati</taxon>
        <taxon>Actinomycetota</taxon>
        <taxon>Actinomycetes</taxon>
        <taxon>Mycobacteriales</taxon>
        <taxon>Nocardiaceae</taxon>
        <taxon>Rhodococcus</taxon>
    </lineage>
</organism>
<dbReference type="Proteomes" id="UP000183263">
    <property type="component" value="Unassembled WGS sequence"/>
</dbReference>
<dbReference type="InterPro" id="IPR050268">
    <property type="entry name" value="NADH-dep_flavin_reductase"/>
</dbReference>
<dbReference type="SUPFAM" id="SSF50475">
    <property type="entry name" value="FMN-binding split barrel"/>
    <property type="match status" value="1"/>
</dbReference>
<feature type="domain" description="Flavin reductase like" evidence="3">
    <location>
        <begin position="18"/>
        <end position="161"/>
    </location>
</feature>
<evidence type="ECO:0000313" key="5">
    <source>
        <dbReference type="Proteomes" id="UP000183263"/>
    </source>
</evidence>
<dbReference type="Pfam" id="PF01613">
    <property type="entry name" value="Flavin_Reduct"/>
    <property type="match status" value="1"/>
</dbReference>
<dbReference type="SMART" id="SM00903">
    <property type="entry name" value="Flavin_Reduct"/>
    <property type="match status" value="1"/>
</dbReference>
<evidence type="ECO:0000259" key="3">
    <source>
        <dbReference type="SMART" id="SM00903"/>
    </source>
</evidence>
<evidence type="ECO:0000256" key="1">
    <source>
        <dbReference type="ARBA" id="ARBA00008898"/>
    </source>
</evidence>
<dbReference type="Gene3D" id="2.30.110.10">
    <property type="entry name" value="Electron Transport, Fmn-binding Protein, Chain A"/>
    <property type="match status" value="1"/>
</dbReference>
<comment type="similarity">
    <text evidence="1">Belongs to the non-flavoprotein flavin reductase family.</text>
</comment>
<dbReference type="PANTHER" id="PTHR30466:SF11">
    <property type="entry name" value="FLAVIN-DEPENDENT MONOOXYGENASE, REDUCTASE SUBUNIT HSAB"/>
    <property type="match status" value="1"/>
</dbReference>